<organism evidence="1 2">
    <name type="scientific">Bifidobacterium amazonense</name>
    <dbReference type="NCBI Taxonomy" id="2809027"/>
    <lineage>
        <taxon>Bacteria</taxon>
        <taxon>Bacillati</taxon>
        <taxon>Actinomycetota</taxon>
        <taxon>Actinomycetes</taxon>
        <taxon>Bifidobacteriales</taxon>
        <taxon>Bifidobacteriaceae</taxon>
        <taxon>Bifidobacterium</taxon>
    </lineage>
</organism>
<keyword evidence="2" id="KW-1185">Reference proteome</keyword>
<comment type="caution">
    <text evidence="1">The sequence shown here is derived from an EMBL/GenBank/DDBJ whole genome shotgun (WGS) entry which is preliminary data.</text>
</comment>
<sequence length="396" mass="43980">MRHAESIDMVNADKVQQAVQAIESRNGLRHQQGVHTWFITQNNPIEQIPECSGMTPEQVVQWAAAHCTRNLSGELRKSRGVGVCYERGDAEHTDHIHIALTFTGRNGGKAETVYRLWPKGDIEVAKGTLDDIHDYLHKQGRFSGKGETIVAPVYDGEPLMANPRKGEKADADPSELSKRDMRWLELVHAVDDGMSEEDIWADPTLSLYAKDFVLPLQRLMSARAAKRPHKRDVTVIWVSSEYSHSAHKVPVEVMESVVRDWMDASGLVWGEWDTTLLAQPHITLDTKAVLLVVPAWDSSKHGIAYRLMSGSPMKVPQGYGRGCWAAWDTVVIVTPDPPIDELADMVSRCVVIPLDASTGRMRELVGSADNRCMPVEEIAEFFDAKAVTTVKAGDAI</sequence>
<evidence type="ECO:0000313" key="1">
    <source>
        <dbReference type="EMBL" id="MCH9275815.1"/>
    </source>
</evidence>
<dbReference type="EMBL" id="JAFEJT020000019">
    <property type="protein sequence ID" value="MCH9275815.1"/>
    <property type="molecule type" value="Genomic_DNA"/>
</dbReference>
<dbReference type="RefSeq" id="WP_241513533.1">
    <property type="nucleotide sequence ID" value="NZ_JAFEJT020000019.1"/>
</dbReference>
<name>A0ABS9VUP0_9BIFI</name>
<reference evidence="1 2" key="2">
    <citation type="journal article" date="2021" name="Syst. Appl. Microbiol.">
        <title>Phylogenetic classification of ten novel species belonging to the genus Bifidobacterium comprising B. phasiani sp. nov., B. pongonis sp. nov., B. saguinibicoloris sp. nov., B. colobi sp. nov., B. simiiventris sp. nov., B. santillanense sp. nov., B. miconis sp. nov., B. amazonense sp. nov., B. pluvialisilvae sp. nov., and B. miconisargentati sp. nov.</title>
        <authorList>
            <person name="Lugli G.A."/>
            <person name="Calvete-Torre I."/>
            <person name="Alessandri G."/>
            <person name="Milani C."/>
            <person name="Turroni F."/>
            <person name="Laiolo P."/>
            <person name="Ossiprandi M.C."/>
            <person name="Margolles A."/>
            <person name="Ruiz L."/>
            <person name="Ventura M."/>
        </authorList>
    </citation>
    <scope>NUCLEOTIDE SEQUENCE [LARGE SCALE GENOMIC DNA]</scope>
    <source>
        <strain evidence="1 2">MA1</strain>
    </source>
</reference>
<proteinExistence type="predicted"/>
<gene>
    <name evidence="1" type="ORF">JS533_005960</name>
</gene>
<evidence type="ECO:0000313" key="2">
    <source>
        <dbReference type="Proteomes" id="UP000710815"/>
    </source>
</evidence>
<protein>
    <submittedName>
        <fullName evidence="1">Uncharacterized protein</fullName>
    </submittedName>
</protein>
<dbReference type="Gene3D" id="3.40.1310.20">
    <property type="match status" value="1"/>
</dbReference>
<accession>A0ABS9VUP0</accession>
<dbReference type="Proteomes" id="UP000710815">
    <property type="component" value="Unassembled WGS sequence"/>
</dbReference>
<reference evidence="1 2" key="1">
    <citation type="journal article" date="2021" name="Environ. Microbiol.">
        <title>Genetic insights into the dark matter of the mammalian gut microbiota through targeted genome reconstruction.</title>
        <authorList>
            <person name="Lugli G.A."/>
            <person name="Alessandri G."/>
            <person name="Milani C."/>
            <person name="Viappiani A."/>
            <person name="Fontana F."/>
            <person name="Tarracchini C."/>
            <person name="Mancabelli L."/>
            <person name="Argentini C."/>
            <person name="Ruiz L."/>
            <person name="Margolles A."/>
            <person name="van Sinderen D."/>
            <person name="Turroni F."/>
            <person name="Ventura M."/>
        </authorList>
    </citation>
    <scope>NUCLEOTIDE SEQUENCE [LARGE SCALE GENOMIC DNA]</scope>
    <source>
        <strain evidence="1 2">MA1</strain>
    </source>
</reference>